<evidence type="ECO:0000256" key="2">
    <source>
        <dbReference type="ARBA" id="ARBA00022741"/>
    </source>
</evidence>
<reference evidence="5 6" key="1">
    <citation type="journal article" date="2017" name="BMC Microbiol.">
        <title>Comparative genomics of Enterococcus spp. isolated from bovine feces.</title>
        <authorList>
            <person name="Beukers A.G."/>
            <person name="Zaheer R."/>
            <person name="Goji N."/>
            <person name="Amoako K.K."/>
            <person name="Chaves A.V."/>
            <person name="Ward M.P."/>
            <person name="McAllister T.A."/>
        </authorList>
    </citation>
    <scope>NUCLEOTIDE SEQUENCE [LARGE SCALE GENOMIC DNA]</scope>
    <source>
        <strain evidence="5 6">F1129D 143</strain>
    </source>
</reference>
<sequence>MLTINHLKKCFRKKEVLVDINLSVGASELVYIKGANGSGKSTILKIIGGIIEKDSGEVSIDPNITIGGLIENPGFIENETMLYNLNYLASLTGSLDKSYVEKLCQLLKMDLNSKMKMKNYSVGMRQKAGIIQAIMENQQLILLDEPTRGLDRESADTFNELIGQLVTEGKSILLISHEEYPTLNFTQQYELVDGRLSPL</sequence>
<evidence type="ECO:0000313" key="5">
    <source>
        <dbReference type="EMBL" id="OQO71414.1"/>
    </source>
</evidence>
<dbReference type="Pfam" id="PF00005">
    <property type="entry name" value="ABC_tran"/>
    <property type="match status" value="1"/>
</dbReference>
<dbReference type="InterPro" id="IPR017871">
    <property type="entry name" value="ABC_transporter-like_CS"/>
</dbReference>
<dbReference type="PANTHER" id="PTHR42939">
    <property type="entry name" value="ABC TRANSPORTER ATP-BINDING PROTEIN ALBC-RELATED"/>
    <property type="match status" value="1"/>
</dbReference>
<dbReference type="InterPro" id="IPR003439">
    <property type="entry name" value="ABC_transporter-like_ATP-bd"/>
</dbReference>
<gene>
    <name evidence="5" type="ORF">BH747_00860</name>
</gene>
<comment type="caution">
    <text evidence="5">The sequence shown here is derived from an EMBL/GenBank/DDBJ whole genome shotgun (WGS) entry which is preliminary data.</text>
</comment>
<dbReference type="Proteomes" id="UP000192477">
    <property type="component" value="Unassembled WGS sequence"/>
</dbReference>
<evidence type="ECO:0000313" key="6">
    <source>
        <dbReference type="Proteomes" id="UP000192477"/>
    </source>
</evidence>
<dbReference type="EMBL" id="MJEA01000001">
    <property type="protein sequence ID" value="OQO71414.1"/>
    <property type="molecule type" value="Genomic_DNA"/>
</dbReference>
<dbReference type="AlphaFoldDB" id="A0A1V8YLY0"/>
<evidence type="ECO:0000256" key="1">
    <source>
        <dbReference type="ARBA" id="ARBA00022448"/>
    </source>
</evidence>
<keyword evidence="1" id="KW-0813">Transport</keyword>
<name>A0A1V8YLY0_9ENTE</name>
<dbReference type="RefSeq" id="WP_081181493.1">
    <property type="nucleotide sequence ID" value="NZ_MJEA01000001.1"/>
</dbReference>
<accession>A0A1V8YLY0</accession>
<dbReference type="InterPro" id="IPR027417">
    <property type="entry name" value="P-loop_NTPase"/>
</dbReference>
<keyword evidence="2" id="KW-0547">Nucleotide-binding</keyword>
<dbReference type="PANTHER" id="PTHR42939:SF1">
    <property type="entry name" value="ABC TRANSPORTER ATP-BINDING PROTEIN ALBC-RELATED"/>
    <property type="match status" value="1"/>
</dbReference>
<dbReference type="STRING" id="112904.BH747_00860"/>
<dbReference type="PROSITE" id="PS50893">
    <property type="entry name" value="ABC_TRANSPORTER_2"/>
    <property type="match status" value="1"/>
</dbReference>
<dbReference type="PROSITE" id="PS00211">
    <property type="entry name" value="ABC_TRANSPORTER_1"/>
    <property type="match status" value="1"/>
</dbReference>
<evidence type="ECO:0000256" key="3">
    <source>
        <dbReference type="ARBA" id="ARBA00022840"/>
    </source>
</evidence>
<keyword evidence="3" id="KW-0067">ATP-binding</keyword>
<dbReference type="SUPFAM" id="SSF52540">
    <property type="entry name" value="P-loop containing nucleoside triphosphate hydrolases"/>
    <property type="match status" value="1"/>
</dbReference>
<dbReference type="SMART" id="SM00382">
    <property type="entry name" value="AAA"/>
    <property type="match status" value="1"/>
</dbReference>
<proteinExistence type="predicted"/>
<dbReference type="InterPro" id="IPR003593">
    <property type="entry name" value="AAA+_ATPase"/>
</dbReference>
<dbReference type="Gene3D" id="3.40.50.300">
    <property type="entry name" value="P-loop containing nucleotide triphosphate hydrolases"/>
    <property type="match status" value="1"/>
</dbReference>
<dbReference type="OrthoDB" id="9804819at2"/>
<organism evidence="5 6">
    <name type="scientific">Enterococcus villorum</name>
    <dbReference type="NCBI Taxonomy" id="112904"/>
    <lineage>
        <taxon>Bacteria</taxon>
        <taxon>Bacillati</taxon>
        <taxon>Bacillota</taxon>
        <taxon>Bacilli</taxon>
        <taxon>Lactobacillales</taxon>
        <taxon>Enterococcaceae</taxon>
        <taxon>Enterococcus</taxon>
    </lineage>
</organism>
<dbReference type="InterPro" id="IPR051782">
    <property type="entry name" value="ABC_Transporter_VariousFunc"/>
</dbReference>
<protein>
    <recommendedName>
        <fullName evidence="4">ABC transporter domain-containing protein</fullName>
    </recommendedName>
</protein>
<feature type="domain" description="ABC transporter" evidence="4">
    <location>
        <begin position="2"/>
        <end position="199"/>
    </location>
</feature>
<dbReference type="GO" id="GO:0005524">
    <property type="term" value="F:ATP binding"/>
    <property type="evidence" value="ECO:0007669"/>
    <property type="project" value="UniProtKB-KW"/>
</dbReference>
<dbReference type="GO" id="GO:0016887">
    <property type="term" value="F:ATP hydrolysis activity"/>
    <property type="evidence" value="ECO:0007669"/>
    <property type="project" value="InterPro"/>
</dbReference>
<evidence type="ECO:0000259" key="4">
    <source>
        <dbReference type="PROSITE" id="PS50893"/>
    </source>
</evidence>